<name>A0A174W0W9_9FIRM</name>
<gene>
    <name evidence="1" type="ORF">ERS852569_03429</name>
</gene>
<evidence type="ECO:0000313" key="2">
    <source>
        <dbReference type="Proteomes" id="UP000095762"/>
    </source>
</evidence>
<dbReference type="EMBL" id="CZBP01000037">
    <property type="protein sequence ID" value="CUQ36859.1"/>
    <property type="molecule type" value="Genomic_DNA"/>
</dbReference>
<sequence length="294" mass="35641">MKVKIKNRFLKEVELIRRTAQDKKMFWLISPQNHNSLFCISLTESKHMEEDEFLFSFNENEREIKNRQVGFKEELAEKYLHEVYPDYTGEEEDEYEEEEKFPIPESMKQDFFESSEYVYYVETAKVLIKRIQKYLNKPEDEKIYVINKQNHLLISYDDKPEPTDDSEWGKEYARTLRHFEILKAKLNVSREHAIDTFDRLTESDTRILDKMYHLHELNRIVCLGMYYVLIEDRIDRFLNPDGTLKENVVFEKYGTEDHLMVRREEDGVIYDHGIAWDDKHAYKILEYEEKRVIC</sequence>
<evidence type="ECO:0000313" key="1">
    <source>
        <dbReference type="EMBL" id="CUQ36859.1"/>
    </source>
</evidence>
<dbReference type="Proteomes" id="UP000095762">
    <property type="component" value="Unassembled WGS sequence"/>
</dbReference>
<accession>A0A174W0W9</accession>
<organism evidence="1 2">
    <name type="scientific">Blautia obeum</name>
    <dbReference type="NCBI Taxonomy" id="40520"/>
    <lineage>
        <taxon>Bacteria</taxon>
        <taxon>Bacillati</taxon>
        <taxon>Bacillota</taxon>
        <taxon>Clostridia</taxon>
        <taxon>Lachnospirales</taxon>
        <taxon>Lachnospiraceae</taxon>
        <taxon>Blautia</taxon>
    </lineage>
</organism>
<reference evidence="1 2" key="1">
    <citation type="submission" date="2015-09" db="EMBL/GenBank/DDBJ databases">
        <authorList>
            <consortium name="Pathogen Informatics"/>
        </authorList>
    </citation>
    <scope>NUCLEOTIDE SEQUENCE [LARGE SCALE GENOMIC DNA]</scope>
    <source>
        <strain evidence="1 2">2789STDY5834957</strain>
    </source>
</reference>
<dbReference type="AlphaFoldDB" id="A0A174W0W9"/>
<dbReference type="RefSeq" id="WP_055060507.1">
    <property type="nucleotide sequence ID" value="NZ_CZBP01000037.1"/>
</dbReference>
<proteinExistence type="predicted"/>
<protein>
    <submittedName>
        <fullName evidence="1">Uncharacterized protein</fullName>
    </submittedName>
</protein>